<dbReference type="Pfam" id="PF00384">
    <property type="entry name" value="Molybdopterin"/>
    <property type="match status" value="1"/>
</dbReference>
<gene>
    <name evidence="11" type="ORF">DJ018_14140</name>
</gene>
<dbReference type="GO" id="GO:0030151">
    <property type="term" value="F:molybdenum ion binding"/>
    <property type="evidence" value="ECO:0007669"/>
    <property type="project" value="InterPro"/>
</dbReference>
<comment type="caution">
    <text evidence="11">The sequence shown here is derived from an EMBL/GenBank/DDBJ whole genome shotgun (WGS) entry which is preliminary data.</text>
</comment>
<evidence type="ECO:0000256" key="1">
    <source>
        <dbReference type="ARBA" id="ARBA00001942"/>
    </source>
</evidence>
<dbReference type="AlphaFoldDB" id="A0A328ACQ5"/>
<name>A0A328ACQ5_9CAUL</name>
<dbReference type="InterPro" id="IPR009010">
    <property type="entry name" value="Asp_de-COase-like_dom_sf"/>
</dbReference>
<dbReference type="EMBL" id="QFYR01000003">
    <property type="protein sequence ID" value="RAK52277.1"/>
    <property type="molecule type" value="Genomic_DNA"/>
</dbReference>
<comment type="cofactor">
    <cofactor evidence="2">
        <name>[4Fe-4S] cluster</name>
        <dbReference type="ChEBI" id="CHEBI:49883"/>
    </cofactor>
</comment>
<dbReference type="InterPro" id="IPR041953">
    <property type="entry name" value="YdeP_MopB"/>
</dbReference>
<feature type="domain" description="Molybdopterin oxidoreductase" evidence="10">
    <location>
        <begin position="113"/>
        <end position="525"/>
    </location>
</feature>
<evidence type="ECO:0000256" key="9">
    <source>
        <dbReference type="ARBA" id="ARBA00023014"/>
    </source>
</evidence>
<dbReference type="RefSeq" id="WP_111515601.1">
    <property type="nucleotide sequence ID" value="NZ_QFYR01000003.1"/>
</dbReference>
<evidence type="ECO:0000256" key="2">
    <source>
        <dbReference type="ARBA" id="ARBA00001966"/>
    </source>
</evidence>
<dbReference type="PANTHER" id="PTHR43105">
    <property type="entry name" value="RESPIRATORY NITRATE REDUCTASE"/>
    <property type="match status" value="1"/>
</dbReference>
<keyword evidence="9" id="KW-0411">Iron-sulfur</keyword>
<keyword evidence="6" id="KW-0479">Metal-binding</keyword>
<dbReference type="InterPro" id="IPR050123">
    <property type="entry name" value="Prok_molybdopt-oxidoreductase"/>
</dbReference>
<evidence type="ECO:0000259" key="10">
    <source>
        <dbReference type="Pfam" id="PF00384"/>
    </source>
</evidence>
<dbReference type="InterPro" id="IPR006656">
    <property type="entry name" value="Mopterin_OxRdtase"/>
</dbReference>
<evidence type="ECO:0000256" key="3">
    <source>
        <dbReference type="ARBA" id="ARBA00010312"/>
    </source>
</evidence>
<dbReference type="CDD" id="cd02787">
    <property type="entry name" value="MopB_CT_ydeP"/>
    <property type="match status" value="1"/>
</dbReference>
<keyword evidence="7" id="KW-0560">Oxidoreductase</keyword>
<protein>
    <submittedName>
        <fullName evidence="11">Formate dehydrogenase</fullName>
    </submittedName>
</protein>
<evidence type="ECO:0000256" key="7">
    <source>
        <dbReference type="ARBA" id="ARBA00023002"/>
    </source>
</evidence>
<dbReference type="Gene3D" id="3.40.228.10">
    <property type="entry name" value="Dimethylsulfoxide Reductase, domain 2"/>
    <property type="match status" value="1"/>
</dbReference>
<reference evidence="12" key="1">
    <citation type="submission" date="2018-05" db="EMBL/GenBank/DDBJ databases">
        <authorList>
            <person name="Li X."/>
        </authorList>
    </citation>
    <scope>NUCLEOTIDE SEQUENCE [LARGE SCALE GENOMIC DNA]</scope>
    <source>
        <strain evidence="12">YIM 73061</strain>
    </source>
</reference>
<dbReference type="InterPro" id="IPR037951">
    <property type="entry name" value="MopB_CT_YdeP"/>
</dbReference>
<keyword evidence="8" id="KW-0408">Iron</keyword>
<accession>A0A328ACQ5</accession>
<dbReference type="SUPFAM" id="SSF50692">
    <property type="entry name" value="ADC-like"/>
    <property type="match status" value="1"/>
</dbReference>
<comment type="cofactor">
    <cofactor evidence="1">
        <name>Mo-bis(molybdopterin guanine dinucleotide)</name>
        <dbReference type="ChEBI" id="CHEBI:60539"/>
    </cofactor>
</comment>
<dbReference type="GO" id="GO:0016020">
    <property type="term" value="C:membrane"/>
    <property type="evidence" value="ECO:0007669"/>
    <property type="project" value="TreeGrafter"/>
</dbReference>
<proteinExistence type="inferred from homology"/>
<dbReference type="NCBIfam" id="TIGR01701">
    <property type="entry name" value="Fdhalpha-like"/>
    <property type="match status" value="1"/>
</dbReference>
<dbReference type="CDD" id="cd02767">
    <property type="entry name" value="MopB_ydeP"/>
    <property type="match status" value="1"/>
</dbReference>
<evidence type="ECO:0000313" key="11">
    <source>
        <dbReference type="EMBL" id="RAK52277.1"/>
    </source>
</evidence>
<keyword evidence="4" id="KW-0004">4Fe-4S</keyword>
<sequence>MTKASDTPRIKPYDGPSGGYGSVKSVAEILTREGVLLEGGEALLHQNKPGGYMCVSCAWAKPAKPHPLEICENGVKATAWEITGKKVDPEFFQAHTLTELEDWLDYRLEEAGRLTQPMRWNPQTDKYEPVAWEAAFEEIGRELKALSADPDQVVFYASGRASLETSYMYQLLARAYGTNNLPDSSNMCHESTSVALPQSIGVSVGTVTLQDFEQADLILYVGHNPGTSSPRILHQLQEAVKRGATVIGFNPLRERGLERFKNPQSPREMVVQQETQIASAIHQVRNGGDIAALTGICKALIAADDEAIARGEAHGTDRPDLLAKTENDAGFSMEAAAASAANRRVLDHDFIAEHTAGFVEFAEYCRRADWGEIEQVSGLTRAALQEVAHRYATADRVMAIYGMGLTQHVAGVENVQMLVNLLLLRGNIGKAGAGICAVRGHSNVQGQRTVGITEKPELAPLDQLKAMYGFEPPRHEGVTTVTACEKMISGEVKAFVALGGNFVRAAPDLPRVEAAWRRLRLSVAIATKLNRSHVVHGEVAYLLPCLGRIEIDEQATGPQIVSMESSLAHFHGSVGRVRPASPHLRSEPAIVAAIAKAALPPNPLIPWDAWVADYSRVRTAIEETWPATFKGLNEKMMQPGGLTRPLAARERKWNTRSGKANFITPTQMFAGRPESLGEAGVLQLLTLRSNDQFNTTVYGYHDRFRGVKGTRLVVFMNAADIADLGLAADMFVDLETVIEDGVSRTVQGLRIVPYDIPKGCIGAYYPETNPLVPLGHHDKQAHTPAYKAVPVRVTRAERQSPARAG</sequence>
<evidence type="ECO:0000256" key="5">
    <source>
        <dbReference type="ARBA" id="ARBA00022505"/>
    </source>
</evidence>
<keyword evidence="5" id="KW-0500">Molybdenum</keyword>
<dbReference type="InterPro" id="IPR010046">
    <property type="entry name" value="Mopterin_OxRdtse_a_bac"/>
</dbReference>
<evidence type="ECO:0000256" key="6">
    <source>
        <dbReference type="ARBA" id="ARBA00022723"/>
    </source>
</evidence>
<dbReference type="GO" id="GO:0008863">
    <property type="term" value="F:formate dehydrogenase (NAD+) activity"/>
    <property type="evidence" value="ECO:0007669"/>
    <property type="project" value="InterPro"/>
</dbReference>
<evidence type="ECO:0000313" key="12">
    <source>
        <dbReference type="Proteomes" id="UP000249725"/>
    </source>
</evidence>
<comment type="similarity">
    <text evidence="3">Belongs to the prokaryotic molybdopterin-containing oxidoreductase family.</text>
</comment>
<dbReference type="GO" id="GO:0051539">
    <property type="term" value="F:4 iron, 4 sulfur cluster binding"/>
    <property type="evidence" value="ECO:0007669"/>
    <property type="project" value="UniProtKB-KW"/>
</dbReference>
<dbReference type="SUPFAM" id="SSF53706">
    <property type="entry name" value="Formate dehydrogenase/DMSO reductase, domains 1-3"/>
    <property type="match status" value="1"/>
</dbReference>
<dbReference type="PANTHER" id="PTHR43105:SF4">
    <property type="entry name" value="PROTEIN YDEP"/>
    <property type="match status" value="1"/>
</dbReference>
<evidence type="ECO:0000256" key="4">
    <source>
        <dbReference type="ARBA" id="ARBA00022485"/>
    </source>
</evidence>
<organism evidence="11 12">
    <name type="scientific">Phenylobacterium deserti</name>
    <dbReference type="NCBI Taxonomy" id="1914756"/>
    <lineage>
        <taxon>Bacteria</taxon>
        <taxon>Pseudomonadati</taxon>
        <taxon>Pseudomonadota</taxon>
        <taxon>Alphaproteobacteria</taxon>
        <taxon>Caulobacterales</taxon>
        <taxon>Caulobacteraceae</taxon>
        <taxon>Phenylobacterium</taxon>
    </lineage>
</organism>
<dbReference type="Proteomes" id="UP000249725">
    <property type="component" value="Unassembled WGS sequence"/>
</dbReference>
<keyword evidence="12" id="KW-1185">Reference proteome</keyword>
<dbReference type="OrthoDB" id="5287431at2"/>
<evidence type="ECO:0000256" key="8">
    <source>
        <dbReference type="ARBA" id="ARBA00023004"/>
    </source>
</evidence>
<dbReference type="Gene3D" id="3.40.50.740">
    <property type="match status" value="1"/>
</dbReference>
<dbReference type="PIRSF" id="PIRSF000144">
    <property type="entry name" value="CbbBc"/>
    <property type="match status" value="1"/>
</dbReference>